<dbReference type="HOGENOM" id="CLU_853743_0_0_1"/>
<dbReference type="InterPro" id="IPR002110">
    <property type="entry name" value="Ankyrin_rpt"/>
</dbReference>
<organism evidence="1 2">
    <name type="scientific">Emiliania huxleyi (strain CCMP1516)</name>
    <dbReference type="NCBI Taxonomy" id="280463"/>
    <lineage>
        <taxon>Eukaryota</taxon>
        <taxon>Haptista</taxon>
        <taxon>Haptophyta</taxon>
        <taxon>Prymnesiophyceae</taxon>
        <taxon>Isochrysidales</taxon>
        <taxon>Noelaerhabdaceae</taxon>
        <taxon>Emiliania</taxon>
    </lineage>
</organism>
<name>A0A0D3IDB0_EMIH1</name>
<keyword evidence="2" id="KW-1185">Reference proteome</keyword>
<dbReference type="InterPro" id="IPR013083">
    <property type="entry name" value="Znf_RING/FYVE/PHD"/>
</dbReference>
<protein>
    <recommendedName>
        <fullName evidence="3">RING-type domain-containing protein</fullName>
    </recommendedName>
</protein>
<dbReference type="GeneID" id="17255386"/>
<dbReference type="Pfam" id="PF12796">
    <property type="entry name" value="Ank_2"/>
    <property type="match status" value="1"/>
</dbReference>
<reference evidence="2" key="1">
    <citation type="journal article" date="2013" name="Nature">
        <title>Pan genome of the phytoplankton Emiliania underpins its global distribution.</title>
        <authorList>
            <person name="Read B.A."/>
            <person name="Kegel J."/>
            <person name="Klute M.J."/>
            <person name="Kuo A."/>
            <person name="Lefebvre S.C."/>
            <person name="Maumus F."/>
            <person name="Mayer C."/>
            <person name="Miller J."/>
            <person name="Monier A."/>
            <person name="Salamov A."/>
            <person name="Young J."/>
            <person name="Aguilar M."/>
            <person name="Claverie J.M."/>
            <person name="Frickenhaus S."/>
            <person name="Gonzalez K."/>
            <person name="Herman E.K."/>
            <person name="Lin Y.C."/>
            <person name="Napier J."/>
            <person name="Ogata H."/>
            <person name="Sarno A.F."/>
            <person name="Shmutz J."/>
            <person name="Schroeder D."/>
            <person name="de Vargas C."/>
            <person name="Verret F."/>
            <person name="von Dassow P."/>
            <person name="Valentin K."/>
            <person name="Van de Peer Y."/>
            <person name="Wheeler G."/>
            <person name="Dacks J.B."/>
            <person name="Delwiche C.F."/>
            <person name="Dyhrman S.T."/>
            <person name="Glockner G."/>
            <person name="John U."/>
            <person name="Richards T."/>
            <person name="Worden A.Z."/>
            <person name="Zhang X."/>
            <person name="Grigoriev I.V."/>
            <person name="Allen A.E."/>
            <person name="Bidle K."/>
            <person name="Borodovsky M."/>
            <person name="Bowler C."/>
            <person name="Brownlee C."/>
            <person name="Cock J.M."/>
            <person name="Elias M."/>
            <person name="Gladyshev V.N."/>
            <person name="Groth M."/>
            <person name="Guda C."/>
            <person name="Hadaegh A."/>
            <person name="Iglesias-Rodriguez M.D."/>
            <person name="Jenkins J."/>
            <person name="Jones B.M."/>
            <person name="Lawson T."/>
            <person name="Leese F."/>
            <person name="Lindquist E."/>
            <person name="Lobanov A."/>
            <person name="Lomsadze A."/>
            <person name="Malik S.B."/>
            <person name="Marsh M.E."/>
            <person name="Mackinder L."/>
            <person name="Mock T."/>
            <person name="Mueller-Roeber B."/>
            <person name="Pagarete A."/>
            <person name="Parker M."/>
            <person name="Probert I."/>
            <person name="Quesneville H."/>
            <person name="Raines C."/>
            <person name="Rensing S.A."/>
            <person name="Riano-Pachon D.M."/>
            <person name="Richier S."/>
            <person name="Rokitta S."/>
            <person name="Shiraiwa Y."/>
            <person name="Soanes D.M."/>
            <person name="van der Giezen M."/>
            <person name="Wahlund T.M."/>
            <person name="Williams B."/>
            <person name="Wilson W."/>
            <person name="Wolfe G."/>
            <person name="Wurch L.L."/>
        </authorList>
    </citation>
    <scope>NUCLEOTIDE SEQUENCE</scope>
</reference>
<evidence type="ECO:0000313" key="1">
    <source>
        <dbReference type="EnsemblProtists" id="EOD09245"/>
    </source>
</evidence>
<sequence length="326" mass="34937">MAMHDEDDGLCVLCYAQPRVLRYRPCGHCVACERCAIRHVLAQLQAGELRPRCSHGCGAEIVDVLRVERADPPIFERDEGNASCQPGAHSLEAFLERAAQKVLRCSVAQDASQAWLRLREAAGARRQLAFFEAVEAGDLDGCVALRRAGASVAQLLRERGADLAAADLDGRTALHFASVNGHLEAGCLARNASDSPESACLARAVRRLLRALDYACFSGHTAVARYLCGLASGACRTETELRLVLRHPRLKLEQLVEGGYCISALQRLAATELRAVGIEGGAMKQGHAARLAKHFHEAVEEVAGSAVASLGEGIFTGFSLDRTEGG</sequence>
<reference evidence="1" key="2">
    <citation type="submission" date="2024-10" db="UniProtKB">
        <authorList>
            <consortium name="EnsemblProtists"/>
        </authorList>
    </citation>
    <scope>IDENTIFICATION</scope>
</reference>
<dbReference type="Gene3D" id="1.25.40.20">
    <property type="entry name" value="Ankyrin repeat-containing domain"/>
    <property type="match status" value="1"/>
</dbReference>
<dbReference type="InterPro" id="IPR036770">
    <property type="entry name" value="Ankyrin_rpt-contain_sf"/>
</dbReference>
<evidence type="ECO:0000313" key="2">
    <source>
        <dbReference type="Proteomes" id="UP000013827"/>
    </source>
</evidence>
<accession>A0A0D3IDB0</accession>
<dbReference type="AlphaFoldDB" id="A0A0D3IDB0"/>
<dbReference type="EnsemblProtists" id="EOD09245">
    <property type="protein sequence ID" value="EOD09245"/>
    <property type="gene ID" value="EMIHUDRAFT_216614"/>
</dbReference>
<dbReference type="SUPFAM" id="SSF48403">
    <property type="entry name" value="Ankyrin repeat"/>
    <property type="match status" value="1"/>
</dbReference>
<dbReference type="KEGG" id="ehx:EMIHUDRAFT_216614"/>
<evidence type="ECO:0008006" key="3">
    <source>
        <dbReference type="Google" id="ProtNLM"/>
    </source>
</evidence>
<dbReference type="Proteomes" id="UP000013827">
    <property type="component" value="Unassembled WGS sequence"/>
</dbReference>
<dbReference type="PaxDb" id="2903-EOD09245"/>
<dbReference type="Gene3D" id="3.30.40.10">
    <property type="entry name" value="Zinc/RING finger domain, C3HC4 (zinc finger)"/>
    <property type="match status" value="1"/>
</dbReference>
<proteinExistence type="predicted"/>
<dbReference type="RefSeq" id="XP_005761674.1">
    <property type="nucleotide sequence ID" value="XM_005761617.1"/>
</dbReference>